<name>A0A1H8ATS6_STIAU</name>
<dbReference type="Proteomes" id="UP000182719">
    <property type="component" value="Unassembled WGS sequence"/>
</dbReference>
<organism evidence="3 4">
    <name type="scientific">Stigmatella aurantiaca</name>
    <dbReference type="NCBI Taxonomy" id="41"/>
    <lineage>
        <taxon>Bacteria</taxon>
        <taxon>Pseudomonadati</taxon>
        <taxon>Myxococcota</taxon>
        <taxon>Myxococcia</taxon>
        <taxon>Myxococcales</taxon>
        <taxon>Cystobacterineae</taxon>
        <taxon>Archangiaceae</taxon>
        <taxon>Stigmatella</taxon>
    </lineage>
</organism>
<dbReference type="OrthoDB" id="5499754at2"/>
<protein>
    <recommendedName>
        <fullName evidence="2">Pyrroline-5-carboxylate reductase catalytic N-terminal domain-containing protein</fullName>
    </recommendedName>
</protein>
<dbReference type="SUPFAM" id="SSF51735">
    <property type="entry name" value="NAD(P)-binding Rossmann-fold domains"/>
    <property type="match status" value="1"/>
</dbReference>
<evidence type="ECO:0000313" key="3">
    <source>
        <dbReference type="EMBL" id="SEM74152.1"/>
    </source>
</evidence>
<reference evidence="4" key="1">
    <citation type="submission" date="2016-10" db="EMBL/GenBank/DDBJ databases">
        <authorList>
            <person name="Varghese N."/>
            <person name="Submissions S."/>
        </authorList>
    </citation>
    <scope>NUCLEOTIDE SEQUENCE [LARGE SCALE GENOMIC DNA]</scope>
    <source>
        <strain evidence="4">DSM 17044</strain>
    </source>
</reference>
<dbReference type="InterPro" id="IPR051267">
    <property type="entry name" value="STEAP_metalloreductase"/>
</dbReference>
<dbReference type="GO" id="GO:0016491">
    <property type="term" value="F:oxidoreductase activity"/>
    <property type="evidence" value="ECO:0007669"/>
    <property type="project" value="UniProtKB-KW"/>
</dbReference>
<evidence type="ECO:0000259" key="2">
    <source>
        <dbReference type="Pfam" id="PF03807"/>
    </source>
</evidence>
<keyword evidence="4" id="KW-1185">Reference proteome</keyword>
<dbReference type="InterPro" id="IPR028939">
    <property type="entry name" value="P5C_Rdtase_cat_N"/>
</dbReference>
<proteinExistence type="predicted"/>
<dbReference type="InterPro" id="IPR036291">
    <property type="entry name" value="NAD(P)-bd_dom_sf"/>
</dbReference>
<dbReference type="EMBL" id="FOAP01000022">
    <property type="protein sequence ID" value="SEM74152.1"/>
    <property type="molecule type" value="Genomic_DNA"/>
</dbReference>
<keyword evidence="1" id="KW-0560">Oxidoreductase</keyword>
<evidence type="ECO:0000313" key="4">
    <source>
        <dbReference type="Proteomes" id="UP000182719"/>
    </source>
</evidence>
<dbReference type="Pfam" id="PF03807">
    <property type="entry name" value="F420_oxidored"/>
    <property type="match status" value="1"/>
</dbReference>
<dbReference type="AlphaFoldDB" id="A0A1H8ATS6"/>
<dbReference type="Gene3D" id="3.40.50.720">
    <property type="entry name" value="NAD(P)-binding Rossmann-like Domain"/>
    <property type="match status" value="1"/>
</dbReference>
<accession>A0A1H8ATS6</accession>
<feature type="domain" description="Pyrroline-5-carboxylate reductase catalytic N-terminal" evidence="2">
    <location>
        <begin position="3"/>
        <end position="91"/>
    </location>
</feature>
<sequence length="212" mass="22393">MTRIGIFGSGRVATVLATQLATVGHDVWLGTRDAAAASAKWSGPAVTFVEPAQAARQASLLINATPGDSSVERLGALREVLDGKILVDVSNATRRGADGMPTGLCYPDSSLAEHLQQALPGTRVVKTLNTMLFTVMANPRILQVPPSVFLSGNDKDAKAAARELLQELGWQPGWIEDLGDLSTARGTEALILLVPPLLRSRGFAPFALTVAR</sequence>
<dbReference type="PANTHER" id="PTHR14239">
    <property type="entry name" value="DUDULIN-RELATED"/>
    <property type="match status" value="1"/>
</dbReference>
<gene>
    <name evidence="3" type="ORF">SAMN05444354_12251</name>
</gene>
<evidence type="ECO:0000256" key="1">
    <source>
        <dbReference type="ARBA" id="ARBA00023002"/>
    </source>
</evidence>